<keyword evidence="2" id="KW-1133">Transmembrane helix</keyword>
<feature type="compositionally biased region" description="Low complexity" evidence="1">
    <location>
        <begin position="519"/>
        <end position="533"/>
    </location>
</feature>
<evidence type="ECO:0000313" key="3">
    <source>
        <dbReference type="EMBL" id="KAG9324592.1"/>
    </source>
</evidence>
<protein>
    <submittedName>
        <fullName evidence="3">Uncharacterized protein</fullName>
    </submittedName>
</protein>
<dbReference type="Proteomes" id="UP000717515">
    <property type="component" value="Unassembled WGS sequence"/>
</dbReference>
<feature type="compositionally biased region" description="Low complexity" evidence="1">
    <location>
        <begin position="407"/>
        <end position="418"/>
    </location>
</feature>
<feature type="compositionally biased region" description="Polar residues" evidence="1">
    <location>
        <begin position="355"/>
        <end position="381"/>
    </location>
</feature>
<feature type="region of interest" description="Disordered" evidence="1">
    <location>
        <begin position="267"/>
        <end position="477"/>
    </location>
</feature>
<sequence length="556" mass="59253">MVKLTLPLSDNTDNEPAVNSTQPNCDPSQSIYDDRSCIKDFLFCSDDNPCPSGLPCIDRVCQCLPNKRSYITLAPYPVRMYTLGCQFDTKRVAGNCRDYEYGVDQTCLLNYCSSEVPCYRGHCDNHRHVCINITSEFQPLPVSDNAVISLGDDPFGTHKEGLSPVLIILMASGGIIALAVVGCIIRTAMMWTKSSVAWAAGTPKVEASDAGNNDEKKSAHAQSTTEPQQMPAGAPRMSRMPSKFTGSHYMPHAPVLGEVSPFPSPLPSPHFSPYSQPNGSQISSNNSLLNPFRHPMSDSTTSIELHNRAVASQESLPPGELSEKRALERSQSAIAAPGPRPTTPLGPDQRASLMARSQTLTTPGDRSSATLHKSMSMQQLGSRPAPPPPPPGAMCSSNLSPPMIAVSMPQSQSRPPSSVILSQADMHGPSPSLDSLISGGHGHGQVTPVSAPLPNIHHSPALGPSSAPPTRVLSNSASSSSLRSSFVLQSGAERHPSLTVPARQSLLRHSASVPQMVIPRPQSQLPDQQLLSPTTRNLPAGFASAPTTSSMARFKS</sequence>
<organism evidence="3 4">
    <name type="scientific">Mortierella alpina</name>
    <name type="common">Oleaginous fungus</name>
    <name type="synonym">Mortierella renispora</name>
    <dbReference type="NCBI Taxonomy" id="64518"/>
    <lineage>
        <taxon>Eukaryota</taxon>
        <taxon>Fungi</taxon>
        <taxon>Fungi incertae sedis</taxon>
        <taxon>Mucoromycota</taxon>
        <taxon>Mortierellomycotina</taxon>
        <taxon>Mortierellomycetes</taxon>
        <taxon>Mortierellales</taxon>
        <taxon>Mortierellaceae</taxon>
        <taxon>Mortierella</taxon>
    </lineage>
</organism>
<evidence type="ECO:0000313" key="4">
    <source>
        <dbReference type="Proteomes" id="UP000717515"/>
    </source>
</evidence>
<keyword evidence="2" id="KW-0812">Transmembrane</keyword>
<feature type="compositionally biased region" description="Polar residues" evidence="1">
    <location>
        <begin position="276"/>
        <end position="289"/>
    </location>
</feature>
<dbReference type="AlphaFoldDB" id="A0A9P8CYJ8"/>
<keyword evidence="2" id="KW-0472">Membrane</keyword>
<feature type="compositionally biased region" description="Polar residues" evidence="1">
    <location>
        <begin position="297"/>
        <end position="315"/>
    </location>
</feature>
<feature type="compositionally biased region" description="Polar residues" evidence="1">
    <location>
        <begin position="545"/>
        <end position="556"/>
    </location>
</feature>
<dbReference type="EMBL" id="JAIFTL010000063">
    <property type="protein sequence ID" value="KAG9324592.1"/>
    <property type="molecule type" value="Genomic_DNA"/>
</dbReference>
<proteinExistence type="predicted"/>
<feature type="region of interest" description="Disordered" evidence="1">
    <location>
        <begin position="205"/>
        <end position="249"/>
    </location>
</feature>
<feature type="region of interest" description="Disordered" evidence="1">
    <location>
        <begin position="519"/>
        <end position="556"/>
    </location>
</feature>
<gene>
    <name evidence="3" type="ORF">KVV02_005125</name>
</gene>
<comment type="caution">
    <text evidence="3">The sequence shown here is derived from an EMBL/GenBank/DDBJ whole genome shotgun (WGS) entry which is preliminary data.</text>
</comment>
<feature type="compositionally biased region" description="Polar residues" evidence="1">
    <location>
        <begin position="17"/>
        <end position="26"/>
    </location>
</feature>
<name>A0A9P8CYJ8_MORAP</name>
<reference evidence="3" key="1">
    <citation type="submission" date="2021-07" db="EMBL/GenBank/DDBJ databases">
        <title>Draft genome of Mortierella alpina, strain LL118, isolated from an aspen leaf litter sample.</title>
        <authorList>
            <person name="Yang S."/>
            <person name="Vinatzer B.A."/>
        </authorList>
    </citation>
    <scope>NUCLEOTIDE SEQUENCE</scope>
    <source>
        <strain evidence="3">LL118</strain>
    </source>
</reference>
<feature type="transmembrane region" description="Helical" evidence="2">
    <location>
        <begin position="165"/>
        <end position="185"/>
    </location>
</feature>
<evidence type="ECO:0000256" key="2">
    <source>
        <dbReference type="SAM" id="Phobius"/>
    </source>
</evidence>
<feature type="region of interest" description="Disordered" evidence="1">
    <location>
        <begin position="1"/>
        <end position="26"/>
    </location>
</feature>
<evidence type="ECO:0000256" key="1">
    <source>
        <dbReference type="SAM" id="MobiDB-lite"/>
    </source>
</evidence>
<accession>A0A9P8CYJ8</accession>